<protein>
    <submittedName>
        <fullName evidence="7">FAD dependent oxidoreductase</fullName>
    </submittedName>
</protein>
<keyword evidence="5" id="KW-0560">Oxidoreductase</keyword>
<keyword evidence="4" id="KW-0274">FAD</keyword>
<evidence type="ECO:0000313" key="7">
    <source>
        <dbReference type="EMBL" id="KZO90340.1"/>
    </source>
</evidence>
<dbReference type="GO" id="GO:0050031">
    <property type="term" value="F:L-pipecolate oxidase activity"/>
    <property type="evidence" value="ECO:0007669"/>
    <property type="project" value="TreeGrafter"/>
</dbReference>
<sequence>MSRKQVVIIGAGAFGLSTAWHLLKTGRYDVTVLERSPEGLAVDAASTDLNKIVRSDYSDMFYARLATEAIAEWRKPEWKGTYHESGVVVLGDDSATGAYSDASFENCRELGCRVEPLTDGSAIAGIFPSGIVTGHIKSTNVYINRDGGWAAASEAVEVVAENVRALGGTIINDAKVKTLHKDESGKVDGVILGSGKVMTADLVVAASGSWTPSLLPEYGAAQRMIATGQSVATIQLTANEAERYRTTPVVLDFASGWYGFPPNKDNVMKVAVHHAGYTNPQESSIPGIAPISTPRTAVDGGTPGTAIAKAMVLELRQKLKEIYPELGNKPFNYTRMCWYTDTPDSDWIFDFHPEHPKLLFATGGSGHAFKFLPILGLFALGRLEGTLDAETAGRFAWSKTAGKLDMSRVGQEAKLLVVDDLAGPADLEVIDIA</sequence>
<organism evidence="7 8">
    <name type="scientific">Calocera viscosa (strain TUFC12733)</name>
    <dbReference type="NCBI Taxonomy" id="1330018"/>
    <lineage>
        <taxon>Eukaryota</taxon>
        <taxon>Fungi</taxon>
        <taxon>Dikarya</taxon>
        <taxon>Basidiomycota</taxon>
        <taxon>Agaricomycotina</taxon>
        <taxon>Dacrymycetes</taxon>
        <taxon>Dacrymycetales</taxon>
        <taxon>Dacrymycetaceae</taxon>
        <taxon>Calocera</taxon>
    </lineage>
</organism>
<dbReference type="InterPro" id="IPR006076">
    <property type="entry name" value="FAD-dep_OxRdtase"/>
</dbReference>
<feature type="domain" description="FAD dependent oxidoreductase" evidence="6">
    <location>
        <begin position="6"/>
        <end position="376"/>
    </location>
</feature>
<dbReference type="Proteomes" id="UP000076738">
    <property type="component" value="Unassembled WGS sequence"/>
</dbReference>
<evidence type="ECO:0000256" key="5">
    <source>
        <dbReference type="ARBA" id="ARBA00023002"/>
    </source>
</evidence>
<dbReference type="STRING" id="1330018.A0A167G9Z9"/>
<dbReference type="GO" id="GO:0004657">
    <property type="term" value="F:proline dehydrogenase activity"/>
    <property type="evidence" value="ECO:0007669"/>
    <property type="project" value="TreeGrafter"/>
</dbReference>
<keyword evidence="8" id="KW-1185">Reference proteome</keyword>
<accession>A0A167G9Z9</accession>
<comment type="similarity">
    <text evidence="2">Belongs to the MSOX/MTOX family.</text>
</comment>
<dbReference type="SUPFAM" id="SSF51905">
    <property type="entry name" value="FAD/NAD(P)-binding domain"/>
    <property type="match status" value="1"/>
</dbReference>
<dbReference type="SUPFAM" id="SSF54373">
    <property type="entry name" value="FAD-linked reductases, C-terminal domain"/>
    <property type="match status" value="1"/>
</dbReference>
<proteinExistence type="inferred from homology"/>
<dbReference type="PANTHER" id="PTHR10961:SF46">
    <property type="entry name" value="PEROXISOMAL SARCOSINE OXIDASE"/>
    <property type="match status" value="1"/>
</dbReference>
<gene>
    <name evidence="7" type="ORF">CALVIDRAFT_490616</name>
</gene>
<dbReference type="GO" id="GO:0050660">
    <property type="term" value="F:flavin adenine dinucleotide binding"/>
    <property type="evidence" value="ECO:0007669"/>
    <property type="project" value="InterPro"/>
</dbReference>
<dbReference type="InterPro" id="IPR036188">
    <property type="entry name" value="FAD/NAD-bd_sf"/>
</dbReference>
<dbReference type="Gene3D" id="3.50.50.60">
    <property type="entry name" value="FAD/NAD(P)-binding domain"/>
    <property type="match status" value="1"/>
</dbReference>
<dbReference type="OrthoDB" id="2219495at2759"/>
<evidence type="ECO:0000256" key="3">
    <source>
        <dbReference type="ARBA" id="ARBA00022630"/>
    </source>
</evidence>
<comment type="cofactor">
    <cofactor evidence="1">
        <name>FAD</name>
        <dbReference type="ChEBI" id="CHEBI:57692"/>
    </cofactor>
</comment>
<evidence type="ECO:0000256" key="4">
    <source>
        <dbReference type="ARBA" id="ARBA00022827"/>
    </source>
</evidence>
<reference evidence="7 8" key="1">
    <citation type="journal article" date="2016" name="Mol. Biol. Evol.">
        <title>Comparative Genomics of Early-Diverging Mushroom-Forming Fungi Provides Insights into the Origins of Lignocellulose Decay Capabilities.</title>
        <authorList>
            <person name="Nagy L.G."/>
            <person name="Riley R."/>
            <person name="Tritt A."/>
            <person name="Adam C."/>
            <person name="Daum C."/>
            <person name="Floudas D."/>
            <person name="Sun H."/>
            <person name="Yadav J.S."/>
            <person name="Pangilinan J."/>
            <person name="Larsson K.H."/>
            <person name="Matsuura K."/>
            <person name="Barry K."/>
            <person name="Labutti K."/>
            <person name="Kuo R."/>
            <person name="Ohm R.A."/>
            <person name="Bhattacharya S.S."/>
            <person name="Shirouzu T."/>
            <person name="Yoshinaga Y."/>
            <person name="Martin F.M."/>
            <person name="Grigoriev I.V."/>
            <person name="Hibbett D.S."/>
        </authorList>
    </citation>
    <scope>NUCLEOTIDE SEQUENCE [LARGE SCALE GENOMIC DNA]</scope>
    <source>
        <strain evidence="7 8">TUFC12733</strain>
    </source>
</reference>
<dbReference type="EMBL" id="KV417344">
    <property type="protein sequence ID" value="KZO90340.1"/>
    <property type="molecule type" value="Genomic_DNA"/>
</dbReference>
<dbReference type="GO" id="GO:0008115">
    <property type="term" value="F:sarcosine oxidase activity"/>
    <property type="evidence" value="ECO:0007669"/>
    <property type="project" value="TreeGrafter"/>
</dbReference>
<evidence type="ECO:0000256" key="1">
    <source>
        <dbReference type="ARBA" id="ARBA00001974"/>
    </source>
</evidence>
<dbReference type="Gene3D" id="3.30.9.10">
    <property type="entry name" value="D-Amino Acid Oxidase, subunit A, domain 2"/>
    <property type="match status" value="1"/>
</dbReference>
<dbReference type="Pfam" id="PF01266">
    <property type="entry name" value="DAO"/>
    <property type="match status" value="1"/>
</dbReference>
<evidence type="ECO:0000313" key="8">
    <source>
        <dbReference type="Proteomes" id="UP000076738"/>
    </source>
</evidence>
<dbReference type="PANTHER" id="PTHR10961">
    <property type="entry name" value="PEROXISOMAL SARCOSINE OXIDASE"/>
    <property type="match status" value="1"/>
</dbReference>
<keyword evidence="3" id="KW-0285">Flavoprotein</keyword>
<evidence type="ECO:0000256" key="2">
    <source>
        <dbReference type="ARBA" id="ARBA00010989"/>
    </source>
</evidence>
<evidence type="ECO:0000259" key="6">
    <source>
        <dbReference type="Pfam" id="PF01266"/>
    </source>
</evidence>
<dbReference type="AlphaFoldDB" id="A0A167G9Z9"/>
<name>A0A167G9Z9_CALVF</name>
<dbReference type="InterPro" id="IPR045170">
    <property type="entry name" value="MTOX"/>
</dbReference>